<dbReference type="HOGENOM" id="CLU_2384082_0_0_6"/>
<evidence type="ECO:0000313" key="1">
    <source>
        <dbReference type="EMBL" id="EAR07660.1"/>
    </source>
</evidence>
<dbReference type="Proteomes" id="UP000005953">
    <property type="component" value="Unassembled WGS sequence"/>
</dbReference>
<protein>
    <submittedName>
        <fullName evidence="1">Uncharacterized protein</fullName>
    </submittedName>
</protein>
<dbReference type="AlphaFoldDB" id="A4BJM0"/>
<comment type="caution">
    <text evidence="1">The sequence shown here is derived from an EMBL/GenBank/DDBJ whole genome shotgun (WGS) entry which is preliminary data.</text>
</comment>
<name>A4BJM0_9GAMM</name>
<reference evidence="1 2" key="1">
    <citation type="submission" date="2006-02" db="EMBL/GenBank/DDBJ databases">
        <authorList>
            <person name="Pinhassi J."/>
            <person name="Pedros-Alio C."/>
            <person name="Ferriera S."/>
            <person name="Johnson J."/>
            <person name="Kravitz S."/>
            <person name="Halpern A."/>
            <person name="Remington K."/>
            <person name="Beeson K."/>
            <person name="Tran B."/>
            <person name="Rogers Y.-H."/>
            <person name="Friedman R."/>
            <person name="Venter J.C."/>
        </authorList>
    </citation>
    <scope>NUCLEOTIDE SEQUENCE [LARGE SCALE GENOMIC DNA]</scope>
    <source>
        <strain evidence="1 2">MED297</strain>
    </source>
</reference>
<accession>A4BJM0</accession>
<sequence length="94" mass="10893">MKPTMTVRMVLRLPIMSNTNLRVLSNLEMKSTGNRQMRETMFIDRPRLEKGFEQQVTHAVQAHTHFIDSGRGYRVSVACYVNRRPLNIVNKTSS</sequence>
<keyword evidence="2" id="KW-1185">Reference proteome</keyword>
<evidence type="ECO:0000313" key="2">
    <source>
        <dbReference type="Proteomes" id="UP000005953"/>
    </source>
</evidence>
<proteinExistence type="predicted"/>
<dbReference type="EMBL" id="AAOE01000035">
    <property type="protein sequence ID" value="EAR07660.1"/>
    <property type="molecule type" value="Genomic_DNA"/>
</dbReference>
<organism evidence="1 2">
    <name type="scientific">Reinekea blandensis MED297</name>
    <dbReference type="NCBI Taxonomy" id="314283"/>
    <lineage>
        <taxon>Bacteria</taxon>
        <taxon>Pseudomonadati</taxon>
        <taxon>Pseudomonadota</taxon>
        <taxon>Gammaproteobacteria</taxon>
        <taxon>Oceanospirillales</taxon>
        <taxon>Saccharospirillaceae</taxon>
        <taxon>Reinekea</taxon>
    </lineage>
</organism>
<gene>
    <name evidence="1" type="ORF">MED297_06459</name>
</gene>